<evidence type="ECO:0000256" key="10">
    <source>
        <dbReference type="SAM" id="MobiDB-lite"/>
    </source>
</evidence>
<dbReference type="GO" id="GO:0006633">
    <property type="term" value="P:fatty acid biosynthetic process"/>
    <property type="evidence" value="ECO:0007669"/>
    <property type="project" value="UniProtKB-KW"/>
</dbReference>
<keyword evidence="5" id="KW-0276">Fatty acid metabolism</keyword>
<evidence type="ECO:0000256" key="9">
    <source>
        <dbReference type="ARBA" id="ARBA00023160"/>
    </source>
</evidence>
<evidence type="ECO:0000313" key="11">
    <source>
        <dbReference type="EMBL" id="KAG0313235.1"/>
    </source>
</evidence>
<evidence type="ECO:0000256" key="6">
    <source>
        <dbReference type="ARBA" id="ARBA00022989"/>
    </source>
</evidence>
<accession>A0A9P6R5R3</accession>
<evidence type="ECO:0000256" key="7">
    <source>
        <dbReference type="ARBA" id="ARBA00023098"/>
    </source>
</evidence>
<dbReference type="Pfam" id="PF01151">
    <property type="entry name" value="ELO"/>
    <property type="match status" value="1"/>
</dbReference>
<evidence type="ECO:0000313" key="12">
    <source>
        <dbReference type="Proteomes" id="UP000823405"/>
    </source>
</evidence>
<keyword evidence="2" id="KW-0444">Lipid biosynthesis</keyword>
<evidence type="ECO:0000256" key="3">
    <source>
        <dbReference type="ARBA" id="ARBA00022679"/>
    </source>
</evidence>
<gene>
    <name evidence="11" type="ORF">BGZ97_010392</name>
</gene>
<evidence type="ECO:0000256" key="8">
    <source>
        <dbReference type="ARBA" id="ARBA00023136"/>
    </source>
</evidence>
<keyword evidence="12" id="KW-1185">Reference proteome</keyword>
<protein>
    <submittedName>
        <fullName evidence="11">Uncharacterized protein</fullName>
    </submittedName>
</protein>
<name>A0A9P6R5R3_9FUNG</name>
<dbReference type="GO" id="GO:0009922">
    <property type="term" value="F:fatty acid elongase activity"/>
    <property type="evidence" value="ECO:0007669"/>
    <property type="project" value="InterPro"/>
</dbReference>
<comment type="subcellular location">
    <subcellularLocation>
        <location evidence="1">Membrane</location>
        <topology evidence="1">Multi-pass membrane protein</topology>
    </subcellularLocation>
</comment>
<keyword evidence="6" id="KW-1133">Transmembrane helix</keyword>
<dbReference type="OrthoDB" id="434092at2759"/>
<dbReference type="AlphaFoldDB" id="A0A9P6R5R3"/>
<comment type="caution">
    <text evidence="11">The sequence shown here is derived from an EMBL/GenBank/DDBJ whole genome shotgun (WGS) entry which is preliminary data.</text>
</comment>
<keyword evidence="4" id="KW-0812">Transmembrane</keyword>
<dbReference type="Proteomes" id="UP000823405">
    <property type="component" value="Unassembled WGS sequence"/>
</dbReference>
<keyword evidence="8" id="KW-0472">Membrane</keyword>
<dbReference type="InterPro" id="IPR002076">
    <property type="entry name" value="ELO_fam"/>
</dbReference>
<evidence type="ECO:0000256" key="2">
    <source>
        <dbReference type="ARBA" id="ARBA00022516"/>
    </source>
</evidence>
<keyword evidence="9" id="KW-0275">Fatty acid biosynthesis</keyword>
<feature type="region of interest" description="Disordered" evidence="10">
    <location>
        <begin position="140"/>
        <end position="172"/>
    </location>
</feature>
<evidence type="ECO:0000256" key="5">
    <source>
        <dbReference type="ARBA" id="ARBA00022832"/>
    </source>
</evidence>
<keyword evidence="7" id="KW-0443">Lipid metabolism</keyword>
<evidence type="ECO:0000256" key="1">
    <source>
        <dbReference type="ARBA" id="ARBA00004141"/>
    </source>
</evidence>
<sequence>MAAQLLEKFDINIDQPLGIRLDDYFSKSYELVTGKSITTRSSSRRHLALFIENPVPNLARHGLFYAICDNAMVPGPSVLNSSITSTTSRRVLMYYYYMRAAAGVRIWWKQYLNTLQIVQFVLDLGFIYFLLAKAAQEQQQQQQKRRGANRASKAVNSSSGSSGSKKPKSKHI</sequence>
<organism evidence="11 12">
    <name type="scientific">Linnemannia gamsii</name>
    <dbReference type="NCBI Taxonomy" id="64522"/>
    <lineage>
        <taxon>Eukaryota</taxon>
        <taxon>Fungi</taxon>
        <taxon>Fungi incertae sedis</taxon>
        <taxon>Mucoromycota</taxon>
        <taxon>Mortierellomycotina</taxon>
        <taxon>Mortierellomycetes</taxon>
        <taxon>Mortierellales</taxon>
        <taxon>Mortierellaceae</taxon>
        <taxon>Linnemannia</taxon>
    </lineage>
</organism>
<dbReference type="EMBL" id="JAAAIN010000533">
    <property type="protein sequence ID" value="KAG0313235.1"/>
    <property type="molecule type" value="Genomic_DNA"/>
</dbReference>
<evidence type="ECO:0000256" key="4">
    <source>
        <dbReference type="ARBA" id="ARBA00022692"/>
    </source>
</evidence>
<dbReference type="GO" id="GO:0016020">
    <property type="term" value="C:membrane"/>
    <property type="evidence" value="ECO:0007669"/>
    <property type="project" value="UniProtKB-SubCell"/>
</dbReference>
<keyword evidence="3" id="KW-0808">Transferase</keyword>
<reference evidence="11" key="1">
    <citation type="journal article" date="2020" name="Fungal Divers.">
        <title>Resolving the Mortierellaceae phylogeny through synthesis of multi-gene phylogenetics and phylogenomics.</title>
        <authorList>
            <person name="Vandepol N."/>
            <person name="Liber J."/>
            <person name="Desiro A."/>
            <person name="Na H."/>
            <person name="Kennedy M."/>
            <person name="Barry K."/>
            <person name="Grigoriev I.V."/>
            <person name="Miller A.N."/>
            <person name="O'Donnell K."/>
            <person name="Stajich J.E."/>
            <person name="Bonito G."/>
        </authorList>
    </citation>
    <scope>NUCLEOTIDE SEQUENCE</scope>
    <source>
        <strain evidence="11">NVP60</strain>
    </source>
</reference>
<proteinExistence type="predicted"/>